<comment type="pathway">
    <text evidence="9">Amino-acid biosynthesis; L-methionine biosynthesis via salvage pathway; L-methionine from S-methyl-5-thio-alpha-D-ribose 1-phosphate: step 5/6.</text>
</comment>
<keyword evidence="3 9" id="KW-0028">Amino-acid biosynthesis</keyword>
<accession>A0A4Q1QYX3</accession>
<dbReference type="GO" id="GO:0005506">
    <property type="term" value="F:iron ion binding"/>
    <property type="evidence" value="ECO:0007669"/>
    <property type="project" value="UniProtKB-UniRule"/>
</dbReference>
<comment type="subunit">
    <text evidence="9">Monomer.</text>
</comment>
<evidence type="ECO:0000256" key="2">
    <source>
        <dbReference type="ARBA" id="ARBA00022596"/>
    </source>
</evidence>
<dbReference type="PANTHER" id="PTHR23418:SF0">
    <property type="entry name" value="ACIREDUCTONE DIOXYGENASE"/>
    <property type="match status" value="1"/>
</dbReference>
<dbReference type="InterPro" id="IPR011051">
    <property type="entry name" value="RmlC_Cupin_sf"/>
</dbReference>
<feature type="binding site" evidence="9">
    <location>
        <position position="147"/>
    </location>
    <ligand>
        <name>Fe(2+)</name>
        <dbReference type="ChEBI" id="CHEBI:29033"/>
    </ligand>
</feature>
<feature type="binding site" evidence="9">
    <location>
        <position position="109"/>
    </location>
    <ligand>
        <name>Ni(2+)</name>
        <dbReference type="ChEBI" id="CHEBI:49786"/>
    </ligand>
</feature>
<gene>
    <name evidence="9" type="primary">mtnD</name>
    <name evidence="10" type="ORF">EST54_19790</name>
</gene>
<comment type="catalytic activity">
    <reaction evidence="1 9">
        <text>1,2-dihydroxy-5-(methylsulfanyl)pent-1-en-3-one + O2 = 4-methylsulfanyl-2-oxobutanoate + formate + 2 H(+)</text>
        <dbReference type="Rhea" id="RHEA:24504"/>
        <dbReference type="ChEBI" id="CHEBI:15378"/>
        <dbReference type="ChEBI" id="CHEBI:15379"/>
        <dbReference type="ChEBI" id="CHEBI:15740"/>
        <dbReference type="ChEBI" id="CHEBI:16723"/>
        <dbReference type="ChEBI" id="CHEBI:49252"/>
        <dbReference type="EC" id="1.13.11.54"/>
    </reaction>
</comment>
<evidence type="ECO:0000256" key="8">
    <source>
        <dbReference type="ARBA" id="ARBA00023167"/>
    </source>
</evidence>
<comment type="similarity">
    <text evidence="9">Belongs to the acireductone dioxygenase (ARD) family.</text>
</comment>
<keyword evidence="5 9" id="KW-0223">Dioxygenase</keyword>
<dbReference type="GO" id="GO:0010309">
    <property type="term" value="F:acireductone dioxygenase [iron(II)-requiring] activity"/>
    <property type="evidence" value="ECO:0007669"/>
    <property type="project" value="UniProtKB-UniRule"/>
</dbReference>
<dbReference type="AlphaFoldDB" id="A0A4Q1QYX3"/>
<dbReference type="CDD" id="cd02232">
    <property type="entry name" value="cupin_ARD"/>
    <property type="match status" value="1"/>
</dbReference>
<evidence type="ECO:0000256" key="4">
    <source>
        <dbReference type="ARBA" id="ARBA00022723"/>
    </source>
</evidence>
<dbReference type="EMBL" id="SDIF01000056">
    <property type="protein sequence ID" value="RXS65131.1"/>
    <property type="molecule type" value="Genomic_DNA"/>
</dbReference>
<evidence type="ECO:0000256" key="5">
    <source>
        <dbReference type="ARBA" id="ARBA00022964"/>
    </source>
</evidence>
<dbReference type="Pfam" id="PF03079">
    <property type="entry name" value="ARD"/>
    <property type="match status" value="1"/>
</dbReference>
<dbReference type="SUPFAM" id="SSF51182">
    <property type="entry name" value="RmlC-like cupins"/>
    <property type="match status" value="1"/>
</dbReference>
<proteinExistence type="inferred from homology"/>
<comment type="caution">
    <text evidence="10">The sequence shown here is derived from an EMBL/GenBank/DDBJ whole genome shotgun (WGS) entry which is preliminary data.</text>
</comment>
<feature type="binding site" evidence="9">
    <location>
        <position position="105"/>
    </location>
    <ligand>
        <name>Fe(2+)</name>
        <dbReference type="ChEBI" id="CHEBI:29033"/>
    </ligand>
</feature>
<dbReference type="GO" id="GO:0019509">
    <property type="term" value="P:L-methionine salvage from methylthioadenosine"/>
    <property type="evidence" value="ECO:0007669"/>
    <property type="project" value="UniProtKB-UniRule"/>
</dbReference>
<comment type="cofactor">
    <cofactor evidence="9">
        <name>Ni(2+)</name>
        <dbReference type="ChEBI" id="CHEBI:49786"/>
    </cofactor>
    <text evidence="9">Binds 1 nickel ion per monomer.</text>
</comment>
<evidence type="ECO:0000313" key="11">
    <source>
        <dbReference type="Proteomes" id="UP000289482"/>
    </source>
</evidence>
<name>A0A4Q1QYX3_9ACTN</name>
<dbReference type="InterPro" id="IPR004313">
    <property type="entry name" value="ARD"/>
</dbReference>
<dbReference type="InterPro" id="IPR023956">
    <property type="entry name" value="ARD_bac"/>
</dbReference>
<dbReference type="GO" id="GO:0016151">
    <property type="term" value="F:nickel cation binding"/>
    <property type="evidence" value="ECO:0007669"/>
    <property type="project" value="UniProtKB-UniRule"/>
</dbReference>
<comment type="catalytic activity">
    <reaction evidence="9">
        <text>1,2-dihydroxy-5-(methylsulfanyl)pent-1-en-3-one + O2 = 3-(methylsulfanyl)propanoate + CO + formate + 2 H(+)</text>
        <dbReference type="Rhea" id="RHEA:14161"/>
        <dbReference type="ChEBI" id="CHEBI:15378"/>
        <dbReference type="ChEBI" id="CHEBI:15379"/>
        <dbReference type="ChEBI" id="CHEBI:15740"/>
        <dbReference type="ChEBI" id="CHEBI:17245"/>
        <dbReference type="ChEBI" id="CHEBI:49016"/>
        <dbReference type="ChEBI" id="CHEBI:49252"/>
        <dbReference type="EC" id="1.13.11.53"/>
    </reaction>
</comment>
<keyword evidence="4 9" id="KW-0479">Metal-binding</keyword>
<feature type="binding site" evidence="9">
    <location>
        <position position="103"/>
    </location>
    <ligand>
        <name>Ni(2+)</name>
        <dbReference type="ChEBI" id="CHEBI:49786"/>
    </ligand>
</feature>
<feature type="site" description="Important to generate the dianion" evidence="9">
    <location>
        <position position="111"/>
    </location>
</feature>
<dbReference type="Proteomes" id="UP000289482">
    <property type="component" value="Unassembled WGS sequence"/>
</dbReference>
<comment type="function">
    <text evidence="9">Catalyzes 2 different reactions between oxygene and the acireductone 1,2-dihydroxy-3-keto-5-methylthiopentene (DHK-MTPene) depending upon the metal bound in the active site. Fe-containing acireductone dioxygenase (Fe-ARD) produces formate and 2-keto-4-methylthiobutyrate (KMTB), the alpha-ketoacid precursor of methionine in the methionine recycle pathway. Ni-containing acireductone dioxygenase (Ni-ARD) produces methylthiopropionate, carbon monoxide and formate, and does not lie on the methionine recycle pathway.</text>
</comment>
<comment type="cofactor">
    <cofactor evidence="9">
        <name>Fe(2+)</name>
        <dbReference type="ChEBI" id="CHEBI:29033"/>
    </cofactor>
    <text evidence="9">Binds 1 Fe(2+) cation per monomer.</text>
</comment>
<dbReference type="UniPathway" id="UPA00904">
    <property type="reaction ID" value="UER00878"/>
</dbReference>
<feature type="binding site" evidence="9">
    <location>
        <position position="103"/>
    </location>
    <ligand>
        <name>Fe(2+)</name>
        <dbReference type="ChEBI" id="CHEBI:29033"/>
    </ligand>
</feature>
<dbReference type="PANTHER" id="PTHR23418">
    <property type="entry name" value="ACIREDUCTONE DIOXYGENASE"/>
    <property type="match status" value="1"/>
</dbReference>
<sequence>MTYLHVMSVDAPDRPRLRTQSPERIREELAAIDVRFERWSTTDPQPPGADSDAVKDAYRSEIDRISAQGGYRLVDVVRLHPDPSDPGWPDRAQKARSAFLEEHFHTEDEVRFFVEGSGCFYLHVGNLVYATVCTAGDLISVPERTVHWFDMGSRPRFTAIRFFQEEDGWVGEFLPDSIAGRFPSLDDLNAAVGAAA</sequence>
<dbReference type="EC" id="1.13.11.54" evidence="9"/>
<protein>
    <recommendedName>
        <fullName evidence="9">Acireductone dioxygenase</fullName>
    </recommendedName>
    <alternativeName>
        <fullName evidence="9">1,2-dihydroxy-3-keto-5-methylthiopentene dioxygenase</fullName>
        <shortName evidence="9">DHK-MTPene dioxygenase</shortName>
    </alternativeName>
    <alternativeName>
        <fullName evidence="9">Acireductone dioxygenase (Fe(2+)-requiring)</fullName>
        <shortName evidence="9">ARD'</shortName>
        <shortName evidence="9">Fe-ARD</shortName>
        <ecNumber evidence="9">1.13.11.54</ecNumber>
    </alternativeName>
    <alternativeName>
        <fullName evidence="9">Acireductone dioxygenase (Ni(2+)-requiring)</fullName>
        <shortName evidence="9">ARD</shortName>
        <shortName evidence="9">Ni-ARD</shortName>
        <ecNumber evidence="9">1.13.11.53</ecNumber>
    </alternativeName>
</protein>
<feature type="binding site" evidence="9">
    <location>
        <position position="105"/>
    </location>
    <ligand>
        <name>Ni(2+)</name>
        <dbReference type="ChEBI" id="CHEBI:49786"/>
    </ligand>
</feature>
<feature type="site" description="May play a role in metal incorporation in vivo" evidence="9">
    <location>
        <position position="102"/>
    </location>
</feature>
<dbReference type="GO" id="GO:0010308">
    <property type="term" value="F:acireductone dioxygenase (Ni2+-requiring) activity"/>
    <property type="evidence" value="ECO:0007669"/>
    <property type="project" value="UniProtKB-UniRule"/>
</dbReference>
<dbReference type="GeneID" id="95780166"/>
<evidence type="ECO:0000256" key="6">
    <source>
        <dbReference type="ARBA" id="ARBA00023002"/>
    </source>
</evidence>
<keyword evidence="7 9" id="KW-0408">Iron</keyword>
<reference evidence="10 11" key="1">
    <citation type="submission" date="2019-01" db="EMBL/GenBank/DDBJ databases">
        <title>Draft genome sequences of the type strain Streptomyces sioyaensis DSM 40032 and its novel strain, TM32, a thermotolerant antibiotics-producing actinobacterium.</title>
        <authorList>
            <person name="Nakaew N."/>
            <person name="Lumyong S."/>
            <person name="Sloan W.T."/>
            <person name="Sungthong R."/>
        </authorList>
    </citation>
    <scope>NUCLEOTIDE SEQUENCE [LARGE SCALE GENOMIC DNA]</scope>
    <source>
        <strain evidence="10 11">DSM 40032</strain>
    </source>
</reference>
<evidence type="ECO:0000313" key="10">
    <source>
        <dbReference type="EMBL" id="RXS65131.1"/>
    </source>
</evidence>
<dbReference type="Gene3D" id="2.60.120.10">
    <property type="entry name" value="Jelly Rolls"/>
    <property type="match status" value="1"/>
</dbReference>
<dbReference type="InterPro" id="IPR014710">
    <property type="entry name" value="RmlC-like_jellyroll"/>
</dbReference>
<evidence type="ECO:0000256" key="1">
    <source>
        <dbReference type="ARBA" id="ARBA00000428"/>
    </source>
</evidence>
<keyword evidence="11" id="KW-1185">Reference proteome</keyword>
<dbReference type="RefSeq" id="WP_129248965.1">
    <property type="nucleotide sequence ID" value="NZ_JABZEL010000008.1"/>
</dbReference>
<evidence type="ECO:0000256" key="9">
    <source>
        <dbReference type="HAMAP-Rule" id="MF_01682"/>
    </source>
</evidence>
<keyword evidence="8 9" id="KW-0486">Methionine biosynthesis</keyword>
<feature type="site" description="May play a role in transmitting local conformational changes" evidence="9">
    <location>
        <position position="108"/>
    </location>
</feature>
<keyword evidence="6 9" id="KW-0560">Oxidoreductase</keyword>
<evidence type="ECO:0000256" key="7">
    <source>
        <dbReference type="ARBA" id="ARBA00023004"/>
    </source>
</evidence>
<evidence type="ECO:0000256" key="3">
    <source>
        <dbReference type="ARBA" id="ARBA00022605"/>
    </source>
</evidence>
<feature type="binding site" evidence="9">
    <location>
        <position position="109"/>
    </location>
    <ligand>
        <name>Fe(2+)</name>
        <dbReference type="ChEBI" id="CHEBI:29033"/>
    </ligand>
</feature>
<dbReference type="EC" id="1.13.11.53" evidence="9"/>
<dbReference type="HAMAP" id="MF_01682">
    <property type="entry name" value="Salvage_MtnD"/>
    <property type="match status" value="1"/>
</dbReference>
<keyword evidence="2 9" id="KW-0533">Nickel</keyword>
<dbReference type="GO" id="GO:0019284">
    <property type="term" value="P:L-methionine salvage from S-adenosylmethionine"/>
    <property type="evidence" value="ECO:0007669"/>
    <property type="project" value="InterPro"/>
</dbReference>
<feature type="binding site" evidence="9">
    <location>
        <position position="147"/>
    </location>
    <ligand>
        <name>Ni(2+)</name>
        <dbReference type="ChEBI" id="CHEBI:49786"/>
    </ligand>
</feature>
<organism evidence="10 11">
    <name type="scientific">Streptomyces sioyaensis</name>
    <dbReference type="NCBI Taxonomy" id="67364"/>
    <lineage>
        <taxon>Bacteria</taxon>
        <taxon>Bacillati</taxon>
        <taxon>Actinomycetota</taxon>
        <taxon>Actinomycetes</taxon>
        <taxon>Kitasatosporales</taxon>
        <taxon>Streptomycetaceae</taxon>
        <taxon>Streptomyces</taxon>
    </lineage>
</organism>